<evidence type="ECO:0000313" key="1">
    <source>
        <dbReference type="EMBL" id="KNE73091.1"/>
    </source>
</evidence>
<dbReference type="Proteomes" id="UP000054350">
    <property type="component" value="Unassembled WGS sequence"/>
</dbReference>
<sequence>MCETFPSSCLTDKMQEASFRVGDVANEVVKTKQGSGGTRKWYIVMLRRDKHRRVSLEGVPARMTSRK</sequence>
<dbReference type="EMBL" id="GG745388">
    <property type="protein sequence ID" value="KNE73091.1"/>
    <property type="molecule type" value="Genomic_DNA"/>
</dbReference>
<evidence type="ECO:0000313" key="2">
    <source>
        <dbReference type="Proteomes" id="UP000054350"/>
    </source>
</evidence>
<dbReference type="VEuPathDB" id="FungiDB:AMAG_17246"/>
<reference evidence="1 2" key="1">
    <citation type="submission" date="2009-11" db="EMBL/GenBank/DDBJ databases">
        <title>Annotation of Allomyces macrogynus ATCC 38327.</title>
        <authorList>
            <consortium name="The Broad Institute Genome Sequencing Platform"/>
            <person name="Russ C."/>
            <person name="Cuomo C."/>
            <person name="Burger G."/>
            <person name="Gray M.W."/>
            <person name="Holland P.W.H."/>
            <person name="King N."/>
            <person name="Lang F.B.F."/>
            <person name="Roger A.J."/>
            <person name="Ruiz-Trillo I."/>
            <person name="Young S.K."/>
            <person name="Zeng Q."/>
            <person name="Gargeya S."/>
            <person name="Fitzgerald M."/>
            <person name="Haas B."/>
            <person name="Abouelleil A."/>
            <person name="Alvarado L."/>
            <person name="Arachchi H.M."/>
            <person name="Berlin A."/>
            <person name="Chapman S.B."/>
            <person name="Gearin G."/>
            <person name="Goldberg J."/>
            <person name="Griggs A."/>
            <person name="Gujja S."/>
            <person name="Hansen M."/>
            <person name="Heiman D."/>
            <person name="Howarth C."/>
            <person name="Larimer J."/>
            <person name="Lui A."/>
            <person name="MacDonald P.J.P."/>
            <person name="McCowen C."/>
            <person name="Montmayeur A."/>
            <person name="Murphy C."/>
            <person name="Neiman D."/>
            <person name="Pearson M."/>
            <person name="Priest M."/>
            <person name="Roberts A."/>
            <person name="Saif S."/>
            <person name="Shea T."/>
            <person name="Sisk P."/>
            <person name="Stolte C."/>
            <person name="Sykes S."/>
            <person name="Wortman J."/>
            <person name="Nusbaum C."/>
            <person name="Birren B."/>
        </authorList>
    </citation>
    <scope>NUCLEOTIDE SEQUENCE [LARGE SCALE GENOMIC DNA]</scope>
    <source>
        <strain evidence="1 2">ATCC 38327</strain>
    </source>
</reference>
<name>A0A0L0TEK2_ALLM3</name>
<gene>
    <name evidence="1" type="ORF">AMAG_17246</name>
</gene>
<proteinExistence type="predicted"/>
<protein>
    <submittedName>
        <fullName evidence="1">Uncharacterized protein</fullName>
    </submittedName>
</protein>
<accession>A0A0L0TEK2</accession>
<keyword evidence="2" id="KW-1185">Reference proteome</keyword>
<organism evidence="1 2">
    <name type="scientific">Allomyces macrogynus (strain ATCC 38327)</name>
    <name type="common">Allomyces javanicus var. macrogynus</name>
    <dbReference type="NCBI Taxonomy" id="578462"/>
    <lineage>
        <taxon>Eukaryota</taxon>
        <taxon>Fungi</taxon>
        <taxon>Fungi incertae sedis</taxon>
        <taxon>Blastocladiomycota</taxon>
        <taxon>Blastocladiomycetes</taxon>
        <taxon>Blastocladiales</taxon>
        <taxon>Blastocladiaceae</taxon>
        <taxon>Allomyces</taxon>
    </lineage>
</organism>
<dbReference type="AlphaFoldDB" id="A0A0L0TEK2"/>
<reference evidence="2" key="2">
    <citation type="submission" date="2009-11" db="EMBL/GenBank/DDBJ databases">
        <title>The Genome Sequence of Allomyces macrogynus strain ATCC 38327.</title>
        <authorList>
            <consortium name="The Broad Institute Genome Sequencing Platform"/>
            <person name="Russ C."/>
            <person name="Cuomo C."/>
            <person name="Shea T."/>
            <person name="Young S.K."/>
            <person name="Zeng Q."/>
            <person name="Koehrsen M."/>
            <person name="Haas B."/>
            <person name="Borodovsky M."/>
            <person name="Guigo R."/>
            <person name="Alvarado L."/>
            <person name="Berlin A."/>
            <person name="Borenstein D."/>
            <person name="Chen Z."/>
            <person name="Engels R."/>
            <person name="Freedman E."/>
            <person name="Gellesch M."/>
            <person name="Goldberg J."/>
            <person name="Griggs A."/>
            <person name="Gujja S."/>
            <person name="Heiman D."/>
            <person name="Hepburn T."/>
            <person name="Howarth C."/>
            <person name="Jen D."/>
            <person name="Larson L."/>
            <person name="Lewis B."/>
            <person name="Mehta T."/>
            <person name="Park D."/>
            <person name="Pearson M."/>
            <person name="Roberts A."/>
            <person name="Saif S."/>
            <person name="Shenoy N."/>
            <person name="Sisk P."/>
            <person name="Stolte C."/>
            <person name="Sykes S."/>
            <person name="Walk T."/>
            <person name="White J."/>
            <person name="Yandava C."/>
            <person name="Burger G."/>
            <person name="Gray M.W."/>
            <person name="Holland P.W.H."/>
            <person name="King N."/>
            <person name="Lang F.B.F."/>
            <person name="Roger A.J."/>
            <person name="Ruiz-Trillo I."/>
            <person name="Lander E."/>
            <person name="Nusbaum C."/>
        </authorList>
    </citation>
    <scope>NUCLEOTIDE SEQUENCE [LARGE SCALE GENOMIC DNA]</scope>
    <source>
        <strain evidence="2">ATCC 38327</strain>
    </source>
</reference>